<reference evidence="7" key="1">
    <citation type="submission" date="2016-04" db="EMBL/GenBank/DDBJ databases">
        <title>Comparative genomics of biotechnologically important yeasts.</title>
        <authorList>
            <consortium name="DOE Joint Genome Institute"/>
            <person name="Riley R."/>
            <person name="Haridas S."/>
            <person name="Wolfe K.H."/>
            <person name="Lopes M.R."/>
            <person name="Hittinger C.T."/>
            <person name="Goker M."/>
            <person name="Salamov A."/>
            <person name="Wisecaver J."/>
            <person name="Long T.M."/>
            <person name="Aerts A.L."/>
            <person name="Barry K."/>
            <person name="Choi C."/>
            <person name="Clum A."/>
            <person name="Coughlan A.Y."/>
            <person name="Deshpande S."/>
            <person name="Douglass A.P."/>
            <person name="Hanson S.J."/>
            <person name="Klenk H.-P."/>
            <person name="Labutti K."/>
            <person name="Lapidus A."/>
            <person name="Lindquist E."/>
            <person name="Lipzen A."/>
            <person name="Meier-Kolthoff J.P."/>
            <person name="Ohm R.A."/>
            <person name="Otillar R.P."/>
            <person name="Pangilinan J."/>
            <person name="Peng Y."/>
            <person name="Rokas A."/>
            <person name="Rosa C.A."/>
            <person name="Scheuner C."/>
            <person name="Sibirny A.A."/>
            <person name="Slot J.C."/>
            <person name="Stielow J.B."/>
            <person name="Sun H."/>
            <person name="Kurtzman C.P."/>
            <person name="Blackwell M."/>
            <person name="Grigoriev I.V."/>
            <person name="Jeffries T.W."/>
        </authorList>
    </citation>
    <scope>NUCLEOTIDE SEQUENCE [LARGE SCALE GENOMIC DNA]</scope>
    <source>
        <strain evidence="7">NRRL YB-2248</strain>
    </source>
</reference>
<comment type="similarity">
    <text evidence="3">Belongs to the RRG9 family.</text>
</comment>
<name>A0A1E4T1X7_9ASCO</name>
<evidence type="ECO:0000313" key="6">
    <source>
        <dbReference type="EMBL" id="ODV85757.1"/>
    </source>
</evidence>
<dbReference type="Pfam" id="PF06413">
    <property type="entry name" value="Neugrin"/>
    <property type="match status" value="1"/>
</dbReference>
<evidence type="ECO:0000256" key="3">
    <source>
        <dbReference type="ARBA" id="ARBA00010895"/>
    </source>
</evidence>
<proteinExistence type="inferred from homology"/>
<evidence type="ECO:0000256" key="4">
    <source>
        <dbReference type="ARBA" id="ARBA00013566"/>
    </source>
</evidence>
<evidence type="ECO:0000256" key="1">
    <source>
        <dbReference type="ARBA" id="ARBA00003548"/>
    </source>
</evidence>
<dbReference type="EMBL" id="KV453851">
    <property type="protein sequence ID" value="ODV85757.1"/>
    <property type="molecule type" value="Genomic_DNA"/>
</dbReference>
<organism evidence="6 7">
    <name type="scientific">[Candida] arabinofermentans NRRL YB-2248</name>
    <dbReference type="NCBI Taxonomy" id="983967"/>
    <lineage>
        <taxon>Eukaryota</taxon>
        <taxon>Fungi</taxon>
        <taxon>Dikarya</taxon>
        <taxon>Ascomycota</taxon>
        <taxon>Saccharomycotina</taxon>
        <taxon>Pichiomycetes</taxon>
        <taxon>Pichiales</taxon>
        <taxon>Pichiaceae</taxon>
        <taxon>Ogataea</taxon>
        <taxon>Ogataea/Candida clade</taxon>
    </lineage>
</organism>
<dbReference type="PANTHER" id="PTHR13475">
    <property type="entry name" value="NEUGRIN"/>
    <property type="match status" value="1"/>
</dbReference>
<comment type="subcellular location">
    <subcellularLocation>
        <location evidence="2">Mitochondrion</location>
    </subcellularLocation>
</comment>
<accession>A0A1E4T1X7</accession>
<dbReference type="InterPro" id="IPR010487">
    <property type="entry name" value="NGRN/Rrg9"/>
</dbReference>
<protein>
    <recommendedName>
        <fullName evidence="4">Required for respiratory growth protein 9, mitochondrial</fullName>
    </recommendedName>
</protein>
<keyword evidence="7" id="KW-1185">Reference proteome</keyword>
<evidence type="ECO:0000313" key="7">
    <source>
        <dbReference type="Proteomes" id="UP000094801"/>
    </source>
</evidence>
<dbReference type="Proteomes" id="UP000094801">
    <property type="component" value="Unassembled WGS sequence"/>
</dbReference>
<dbReference type="PANTHER" id="PTHR13475:SF3">
    <property type="entry name" value="NEUGRIN"/>
    <property type="match status" value="1"/>
</dbReference>
<dbReference type="GO" id="GO:0005634">
    <property type="term" value="C:nucleus"/>
    <property type="evidence" value="ECO:0007669"/>
    <property type="project" value="TreeGrafter"/>
</dbReference>
<comment type="function">
    <text evidence="1">Required for respiratory activity and maintenance and expression of the mitochondrial genome.</text>
</comment>
<dbReference type="GO" id="GO:0005739">
    <property type="term" value="C:mitochondrion"/>
    <property type="evidence" value="ECO:0007669"/>
    <property type="project" value="UniProtKB-SubCell"/>
</dbReference>
<evidence type="ECO:0000256" key="2">
    <source>
        <dbReference type="ARBA" id="ARBA00004173"/>
    </source>
</evidence>
<dbReference type="AlphaFoldDB" id="A0A1E4T1X7"/>
<evidence type="ECO:0000256" key="5">
    <source>
        <dbReference type="SAM" id="MobiDB-lite"/>
    </source>
</evidence>
<dbReference type="STRING" id="983967.A0A1E4T1X7"/>
<feature type="region of interest" description="Disordered" evidence="5">
    <location>
        <begin position="243"/>
        <end position="262"/>
    </location>
</feature>
<dbReference type="OrthoDB" id="5578174at2759"/>
<sequence>MSSILKIFGGSFVRPTHRAFSTCSLLLQEEGKRPNKWNLPDLDKLPGGFRGKVYNKRDWKEHLSKHTKIFEKDKVESPAIKTSAPPKDWRKDKSLPQYMRTKYALKEKKLKMDLSKTKRLSRDTMESIRVLHQQYPEELTTDKLAEFFKISPVAISKILKSKWTPTEKEAKKKEEKWEKDGKAIIEEKMVEMKLKEFFYTKEKELGLKLPYFFKQELTDFFKLQGFKGLEENFEKLHEARIQKEKKSVSTPQIAVGDATTPE</sequence>
<gene>
    <name evidence="6" type="ORF">CANARDRAFT_7130</name>
</gene>